<protein>
    <submittedName>
        <fullName evidence="1">Uncharacterized protein</fullName>
    </submittedName>
</protein>
<gene>
    <name evidence="1" type="ORF">H4219_003658</name>
</gene>
<evidence type="ECO:0000313" key="1">
    <source>
        <dbReference type="EMBL" id="KAJ1916643.1"/>
    </source>
</evidence>
<organism evidence="1 2">
    <name type="scientific">Mycoemilia scoparia</name>
    <dbReference type="NCBI Taxonomy" id="417184"/>
    <lineage>
        <taxon>Eukaryota</taxon>
        <taxon>Fungi</taxon>
        <taxon>Fungi incertae sedis</taxon>
        <taxon>Zoopagomycota</taxon>
        <taxon>Kickxellomycotina</taxon>
        <taxon>Kickxellomycetes</taxon>
        <taxon>Kickxellales</taxon>
        <taxon>Kickxellaceae</taxon>
        <taxon>Mycoemilia</taxon>
    </lineage>
</organism>
<proteinExistence type="predicted"/>
<comment type="caution">
    <text evidence="1">The sequence shown here is derived from an EMBL/GenBank/DDBJ whole genome shotgun (WGS) entry which is preliminary data.</text>
</comment>
<accession>A0A9W7ZU39</accession>
<keyword evidence="2" id="KW-1185">Reference proteome</keyword>
<reference evidence="1" key="1">
    <citation type="submission" date="2022-07" db="EMBL/GenBank/DDBJ databases">
        <title>Phylogenomic reconstructions and comparative analyses of Kickxellomycotina fungi.</title>
        <authorList>
            <person name="Reynolds N.K."/>
            <person name="Stajich J.E."/>
            <person name="Barry K."/>
            <person name="Grigoriev I.V."/>
            <person name="Crous P."/>
            <person name="Smith M.E."/>
        </authorList>
    </citation>
    <scope>NUCLEOTIDE SEQUENCE</scope>
    <source>
        <strain evidence="1">NBRC 100468</strain>
    </source>
</reference>
<sequence length="112" mass="12995">MVNETNRVLISQENFSLFKDALASREVDKTKTITLFIITPEMPRGCKYTFLPKFDTFYGGPLDYYSRTVSSAQYTIDQFGWVVIDHEPVEDIKNIMNDGLWSIRAELVRAYL</sequence>
<evidence type="ECO:0000313" key="2">
    <source>
        <dbReference type="Proteomes" id="UP001150538"/>
    </source>
</evidence>
<name>A0A9W7ZU39_9FUNG</name>
<dbReference type="AlphaFoldDB" id="A0A9W7ZU39"/>
<dbReference type="EMBL" id="JANBPU010000096">
    <property type="protein sequence ID" value="KAJ1916643.1"/>
    <property type="molecule type" value="Genomic_DNA"/>
</dbReference>
<dbReference type="Proteomes" id="UP001150538">
    <property type="component" value="Unassembled WGS sequence"/>
</dbReference>